<sequence length="89" mass="10111">MKELVPPFVFAVRSGSVLEFANSDDTVHLRHVLVDRDGTSRTVPAENGLTEIPANRTVEERNKTDGDGHVLGLGFPRFPRLREDRWRTR</sequence>
<name>A0A084WRP1_ANOSI</name>
<evidence type="ECO:0000313" key="2">
    <source>
        <dbReference type="EnsemblMetazoa" id="ASIC021161-PA"/>
    </source>
</evidence>
<gene>
    <name evidence="1" type="ORF">ZHAS_00021161</name>
</gene>
<dbReference type="EnsemblMetazoa" id="ASIC021161-RA">
    <property type="protein sequence ID" value="ASIC021161-PA"/>
    <property type="gene ID" value="ASIC021161"/>
</dbReference>
<reference evidence="1 3" key="1">
    <citation type="journal article" date="2014" name="BMC Genomics">
        <title>Genome sequence of Anopheles sinensis provides insight into genetics basis of mosquito competence for malaria parasites.</title>
        <authorList>
            <person name="Zhou D."/>
            <person name="Zhang D."/>
            <person name="Ding G."/>
            <person name="Shi L."/>
            <person name="Hou Q."/>
            <person name="Ye Y."/>
            <person name="Xu Y."/>
            <person name="Zhou H."/>
            <person name="Xiong C."/>
            <person name="Li S."/>
            <person name="Yu J."/>
            <person name="Hong S."/>
            <person name="Yu X."/>
            <person name="Zou P."/>
            <person name="Chen C."/>
            <person name="Chang X."/>
            <person name="Wang W."/>
            <person name="Lv Y."/>
            <person name="Sun Y."/>
            <person name="Ma L."/>
            <person name="Shen B."/>
            <person name="Zhu C."/>
        </authorList>
    </citation>
    <scope>NUCLEOTIDE SEQUENCE [LARGE SCALE GENOMIC DNA]</scope>
</reference>
<proteinExistence type="predicted"/>
<dbReference type="Proteomes" id="UP000030765">
    <property type="component" value="Unassembled WGS sequence"/>
</dbReference>
<accession>A0A084WRP1</accession>
<dbReference type="AlphaFoldDB" id="A0A084WRP1"/>
<evidence type="ECO:0000313" key="1">
    <source>
        <dbReference type="EMBL" id="KFB52885.1"/>
    </source>
</evidence>
<reference evidence="2" key="2">
    <citation type="submission" date="2020-05" db="UniProtKB">
        <authorList>
            <consortium name="EnsemblMetazoa"/>
        </authorList>
    </citation>
    <scope>IDENTIFICATION</scope>
</reference>
<dbReference type="EMBL" id="KE525407">
    <property type="protein sequence ID" value="KFB52885.1"/>
    <property type="molecule type" value="Genomic_DNA"/>
</dbReference>
<dbReference type="VEuPathDB" id="VectorBase:ASIC021161"/>
<organism evidence="1">
    <name type="scientific">Anopheles sinensis</name>
    <name type="common">Mosquito</name>
    <dbReference type="NCBI Taxonomy" id="74873"/>
    <lineage>
        <taxon>Eukaryota</taxon>
        <taxon>Metazoa</taxon>
        <taxon>Ecdysozoa</taxon>
        <taxon>Arthropoda</taxon>
        <taxon>Hexapoda</taxon>
        <taxon>Insecta</taxon>
        <taxon>Pterygota</taxon>
        <taxon>Neoptera</taxon>
        <taxon>Endopterygota</taxon>
        <taxon>Diptera</taxon>
        <taxon>Nematocera</taxon>
        <taxon>Culicoidea</taxon>
        <taxon>Culicidae</taxon>
        <taxon>Anophelinae</taxon>
        <taxon>Anopheles</taxon>
    </lineage>
</organism>
<dbReference type="EMBL" id="ATLV01026173">
    <property type="status" value="NOT_ANNOTATED_CDS"/>
    <property type="molecule type" value="Genomic_DNA"/>
</dbReference>
<protein>
    <submittedName>
        <fullName evidence="1 2">Uncharacterized protein</fullName>
    </submittedName>
</protein>
<evidence type="ECO:0000313" key="3">
    <source>
        <dbReference type="Proteomes" id="UP000030765"/>
    </source>
</evidence>
<keyword evidence="3" id="KW-1185">Reference proteome</keyword>